<evidence type="ECO:0000259" key="2">
    <source>
        <dbReference type="PROSITE" id="PS51819"/>
    </source>
</evidence>
<dbReference type="RefSeq" id="WP_152232993.1">
    <property type="nucleotide sequence ID" value="NZ_BAAAOT010000025.1"/>
</dbReference>
<dbReference type="Gene3D" id="3.10.180.10">
    <property type="entry name" value="2,3-Dihydroxybiphenyl 1,2-Dioxygenase, domain 1"/>
    <property type="match status" value="2"/>
</dbReference>
<evidence type="ECO:0000256" key="1">
    <source>
        <dbReference type="SAM" id="MobiDB-lite"/>
    </source>
</evidence>
<feature type="domain" description="VOC" evidence="2">
    <location>
        <begin position="137"/>
        <end position="250"/>
    </location>
</feature>
<feature type="compositionally biased region" description="Low complexity" evidence="1">
    <location>
        <begin position="297"/>
        <end position="323"/>
    </location>
</feature>
<dbReference type="Pfam" id="PF00903">
    <property type="entry name" value="Glyoxalase"/>
    <property type="match status" value="2"/>
</dbReference>
<dbReference type="InterPro" id="IPR029068">
    <property type="entry name" value="Glyas_Bleomycin-R_OHBP_Dase"/>
</dbReference>
<evidence type="ECO:0000313" key="3">
    <source>
        <dbReference type="EMBL" id="MPV90205.1"/>
    </source>
</evidence>
<dbReference type="AlphaFoldDB" id="A0A7J9UZX8"/>
<evidence type="ECO:0000313" key="4">
    <source>
        <dbReference type="Proteomes" id="UP000429644"/>
    </source>
</evidence>
<feature type="region of interest" description="Disordered" evidence="1">
    <location>
        <begin position="286"/>
        <end position="323"/>
    </location>
</feature>
<dbReference type="CDD" id="cd08361">
    <property type="entry name" value="PpCmtC_N"/>
    <property type="match status" value="1"/>
</dbReference>
<reference evidence="3 4" key="1">
    <citation type="submission" date="2019-10" db="EMBL/GenBank/DDBJ databases">
        <title>Georgenia wutianyii sp. nov. and Georgenia yuyongxinii sp. nov. isolated from plateau pika (Ochotona curzoniae) in the Qinghai-Tibet plateau of China.</title>
        <authorList>
            <person name="Tian Z."/>
        </authorList>
    </citation>
    <scope>NUCLEOTIDE SEQUENCE [LARGE SCALE GENOMIC DNA]</scope>
    <source>
        <strain evidence="3 4">JCM 15130</strain>
    </source>
</reference>
<accession>A0A7J9UZX8</accession>
<proteinExistence type="predicted"/>
<name>A0A7J9UZX8_9MICO</name>
<dbReference type="Proteomes" id="UP000429644">
    <property type="component" value="Unassembled WGS sequence"/>
</dbReference>
<sequence>MIELTDIAYVRSGAADLRTAVSFATDIVGMELVKEEDGVAYLRADQRHHCLAFIEGRSGVLSSGFAVRDLDALAAAETELEQIGLRVRRGTPEGAASRHVRDYLTFEDPFGNRVDLVVGQVTLPTPVKFNRTAGITEFGHICFDAPDVEEAGRFWTTHFNARVSDWVTGGACLLRIDPVHHKLAVFRGDRPGLCHINFQVESIDDVMRSWHFLEEHGVEIEQGPGRHPQSTAVFLYFKGPEGLTYEYSYGVRRIEDDAAWTPRWFDPEEPGAIDMWLGPKARVSTQYQAPAEDWDEPAAPAAAAQEPAAPAAAAQEPAAVPTA</sequence>
<comment type="caution">
    <text evidence="3">The sequence shown here is derived from an EMBL/GenBank/DDBJ whole genome shotgun (WGS) entry which is preliminary data.</text>
</comment>
<dbReference type="InterPro" id="IPR004360">
    <property type="entry name" value="Glyas_Fos-R_dOase_dom"/>
</dbReference>
<feature type="domain" description="VOC" evidence="2">
    <location>
        <begin position="6"/>
        <end position="119"/>
    </location>
</feature>
<dbReference type="EMBL" id="WHPD01003478">
    <property type="protein sequence ID" value="MPV90205.1"/>
    <property type="molecule type" value="Genomic_DNA"/>
</dbReference>
<gene>
    <name evidence="3" type="ORF">GB882_16150</name>
</gene>
<protein>
    <submittedName>
        <fullName evidence="3">Glyoxalase</fullName>
    </submittedName>
</protein>
<dbReference type="PROSITE" id="PS51819">
    <property type="entry name" value="VOC"/>
    <property type="match status" value="2"/>
</dbReference>
<keyword evidence="4" id="KW-1185">Reference proteome</keyword>
<organism evidence="3 4">
    <name type="scientific">Georgenia ruanii</name>
    <dbReference type="NCBI Taxonomy" id="348442"/>
    <lineage>
        <taxon>Bacteria</taxon>
        <taxon>Bacillati</taxon>
        <taxon>Actinomycetota</taxon>
        <taxon>Actinomycetes</taxon>
        <taxon>Micrococcales</taxon>
        <taxon>Bogoriellaceae</taxon>
        <taxon>Georgenia</taxon>
    </lineage>
</organism>
<dbReference type="InterPro" id="IPR037523">
    <property type="entry name" value="VOC_core"/>
</dbReference>
<dbReference type="SUPFAM" id="SSF54593">
    <property type="entry name" value="Glyoxalase/Bleomycin resistance protein/Dihydroxybiphenyl dioxygenase"/>
    <property type="match status" value="2"/>
</dbReference>
<dbReference type="OrthoDB" id="3827654at2"/>